<evidence type="ECO:0000256" key="2">
    <source>
        <dbReference type="ARBA" id="ARBA00022692"/>
    </source>
</evidence>
<dbReference type="GO" id="GO:0008381">
    <property type="term" value="F:mechanosensitive monoatomic ion channel activity"/>
    <property type="evidence" value="ECO:0007669"/>
    <property type="project" value="InterPro"/>
</dbReference>
<dbReference type="EMBL" id="AGDV01000009">
    <property type="protein sequence ID" value="EMB34263.1"/>
    <property type="molecule type" value="Genomic_DNA"/>
</dbReference>
<dbReference type="InterPro" id="IPR010920">
    <property type="entry name" value="LSM_dom_sf"/>
</dbReference>
<name>A0A0E2EII0_TREDN</name>
<evidence type="ECO:0000256" key="3">
    <source>
        <dbReference type="ARBA" id="ARBA00022989"/>
    </source>
</evidence>
<comment type="caution">
    <text evidence="7">The sequence shown here is derived from an EMBL/GenBank/DDBJ whole genome shotgun (WGS) entry which is preliminary data.</text>
</comment>
<feature type="transmembrane region" description="Helical" evidence="5">
    <location>
        <begin position="164"/>
        <end position="181"/>
    </location>
</feature>
<protein>
    <recommendedName>
        <fullName evidence="6">Mechanosensitive ion channel MscS domain-containing protein</fullName>
    </recommendedName>
</protein>
<reference evidence="7" key="1">
    <citation type="submission" date="2012-01" db="EMBL/GenBank/DDBJ databases">
        <title>The Genome Sequence of Treponema denticola H-22.</title>
        <authorList>
            <consortium name="The Broad Institute Genome Sequencing Platform"/>
            <person name="Earl A."/>
            <person name="Ward D."/>
            <person name="Feldgarden M."/>
            <person name="Gevers D."/>
            <person name="Blanton J.M."/>
            <person name="Fenno C.J."/>
            <person name="Baranova O.V."/>
            <person name="Mathney J."/>
            <person name="Dewhirst F.E."/>
            <person name="Izard J."/>
            <person name="Young S.K."/>
            <person name="Zeng Q."/>
            <person name="Gargeya S."/>
            <person name="Fitzgerald M."/>
            <person name="Haas B."/>
            <person name="Abouelleil A."/>
            <person name="Alvarado L."/>
            <person name="Arachchi H.M."/>
            <person name="Berlin A."/>
            <person name="Chapman S.B."/>
            <person name="Gearin G."/>
            <person name="Goldberg J."/>
            <person name="Griggs A."/>
            <person name="Gujja S."/>
            <person name="Hansen M."/>
            <person name="Heiman D."/>
            <person name="Howarth C."/>
            <person name="Larimer J."/>
            <person name="Lui A."/>
            <person name="MacDonald P.J.P."/>
            <person name="McCowen C."/>
            <person name="Montmayeur A."/>
            <person name="Murphy C."/>
            <person name="Neiman D."/>
            <person name="Pearson M."/>
            <person name="Priest M."/>
            <person name="Roberts A."/>
            <person name="Saif S."/>
            <person name="Shea T."/>
            <person name="Sisk P."/>
            <person name="Stolte C."/>
            <person name="Sykes S."/>
            <person name="Wortman J."/>
            <person name="Nusbaum C."/>
            <person name="Birren B."/>
        </authorList>
    </citation>
    <scope>NUCLEOTIDE SEQUENCE [LARGE SCALE GENOMIC DNA]</scope>
    <source>
        <strain evidence="7">H-22</strain>
    </source>
</reference>
<dbReference type="PANTHER" id="PTHR30414:SF0">
    <property type="entry name" value="MINICONDUCTANCE MECHANOSENSITIVE CHANNEL YBDG"/>
    <property type="match status" value="1"/>
</dbReference>
<gene>
    <name evidence="7" type="ORF">HMPREF9726_01012</name>
</gene>
<dbReference type="PATRIC" id="fig|999432.5.peg.1052"/>
<dbReference type="PANTHER" id="PTHR30414">
    <property type="entry name" value="MINICONDUCTANCE MECHANOSENSITIVE CHANNEL YBDG"/>
    <property type="match status" value="1"/>
</dbReference>
<evidence type="ECO:0000256" key="5">
    <source>
        <dbReference type="SAM" id="Phobius"/>
    </source>
</evidence>
<dbReference type="AlphaFoldDB" id="A0A0E2EII0"/>
<keyword evidence="2 5" id="KW-0812">Transmembrane</keyword>
<comment type="subcellular location">
    <subcellularLocation>
        <location evidence="1">Membrane</location>
    </subcellularLocation>
</comment>
<dbReference type="GO" id="GO:0005886">
    <property type="term" value="C:plasma membrane"/>
    <property type="evidence" value="ECO:0007669"/>
    <property type="project" value="TreeGrafter"/>
</dbReference>
<dbReference type="Gene3D" id="2.30.30.60">
    <property type="match status" value="1"/>
</dbReference>
<sequence length="406" mass="46246">MQNLLDNVQKWLSEDSVRGDIFWLFAVLAVSFILHKVLKKILSGTVKKILSRITAKTKSKLDDYIFDKIHIERVSLIIYIFAFNFLSLKLSFGAGLMQKLASLISIWIIIRLLHGLLDGLTAYTENEPRFAGKPYRSYVQVFILIVYIAGFIIAAGTISGKSPWSLLSGIGAMTAVLLLVFRETILSFVASLQISSYDLVRRGDWISVPKYDADGDVTEVALHTIKIQNWDKTISVLPTSDLMQSGFKNWRGMQETGGRRIKRSIFLDVSSVKFMDEELRRRVGKIDLLKSYFAEVESSDISAKYGSDTEHPLNDRRLTNIGTFRMYVTRYLQSLDTLRKDLTFLVRQLEPGATGVPMEIYVFTATTDWGEYEKIQADIFDHLFASVHEFDLRIFQYPVGGFLPNK</sequence>
<feature type="transmembrane region" description="Helical" evidence="5">
    <location>
        <begin position="100"/>
        <end position="117"/>
    </location>
</feature>
<dbReference type="InterPro" id="IPR006685">
    <property type="entry name" value="MscS_channel_2nd"/>
</dbReference>
<accession>A0A0E2EII0</accession>
<feature type="transmembrane region" description="Helical" evidence="5">
    <location>
        <begin position="138"/>
        <end position="158"/>
    </location>
</feature>
<feature type="transmembrane region" description="Helical" evidence="5">
    <location>
        <begin position="76"/>
        <end position="94"/>
    </location>
</feature>
<dbReference type="SUPFAM" id="SSF50182">
    <property type="entry name" value="Sm-like ribonucleoproteins"/>
    <property type="match status" value="1"/>
</dbReference>
<proteinExistence type="predicted"/>
<evidence type="ECO:0000259" key="6">
    <source>
        <dbReference type="Pfam" id="PF00924"/>
    </source>
</evidence>
<feature type="domain" description="Mechanosensitive ion channel MscS" evidence="6">
    <location>
        <begin position="184"/>
        <end position="251"/>
    </location>
</feature>
<evidence type="ECO:0000256" key="4">
    <source>
        <dbReference type="ARBA" id="ARBA00023136"/>
    </source>
</evidence>
<dbReference type="Proteomes" id="UP000011705">
    <property type="component" value="Chromosome"/>
</dbReference>
<keyword evidence="4 5" id="KW-0472">Membrane</keyword>
<keyword evidence="3 5" id="KW-1133">Transmembrane helix</keyword>
<dbReference type="InterPro" id="IPR023408">
    <property type="entry name" value="MscS_beta-dom_sf"/>
</dbReference>
<evidence type="ECO:0000313" key="7">
    <source>
        <dbReference type="EMBL" id="EMB34263.1"/>
    </source>
</evidence>
<dbReference type="Pfam" id="PF00924">
    <property type="entry name" value="MS_channel_2nd"/>
    <property type="match status" value="1"/>
</dbReference>
<dbReference type="GO" id="GO:0071470">
    <property type="term" value="P:cellular response to osmotic stress"/>
    <property type="evidence" value="ECO:0007669"/>
    <property type="project" value="InterPro"/>
</dbReference>
<organism evidence="7">
    <name type="scientific">Treponema denticola H-22</name>
    <dbReference type="NCBI Taxonomy" id="999432"/>
    <lineage>
        <taxon>Bacteria</taxon>
        <taxon>Pseudomonadati</taxon>
        <taxon>Spirochaetota</taxon>
        <taxon>Spirochaetia</taxon>
        <taxon>Spirochaetales</taxon>
        <taxon>Treponemataceae</taxon>
        <taxon>Treponema</taxon>
    </lineage>
</organism>
<feature type="transmembrane region" description="Helical" evidence="5">
    <location>
        <begin position="20"/>
        <end position="38"/>
    </location>
</feature>
<dbReference type="HOGENOM" id="CLU_045354_1_0_12"/>
<dbReference type="RefSeq" id="WP_002674307.1">
    <property type="nucleotide sequence ID" value="NZ_CM001795.1"/>
</dbReference>
<evidence type="ECO:0000256" key="1">
    <source>
        <dbReference type="ARBA" id="ARBA00004370"/>
    </source>
</evidence>
<dbReference type="InterPro" id="IPR030192">
    <property type="entry name" value="YbdG"/>
</dbReference>